<dbReference type="EMBL" id="CP171852">
    <property type="protein sequence ID" value="XKM38771.1"/>
    <property type="molecule type" value="Genomic_DNA"/>
</dbReference>
<sequence>MNQASEVLSVFYILFSRSLLKTSLEAVDYRLRAERSRSLFAPTQEMVLKNSYRAFRALIVVAHIASPFAGVHSAFAANPPAAHAKSGPMISKALDALLLPINKGVIKKFKLDKGAHGVLVLSVKPGGVADKQGIKPGDVLAEVQGHKVHKPIDVDVAVRRQLKAGHSDMSFSVARGGAVIAVAAIITLESYNETIAVSEISSWETDTMESSSSYEEYVSVESTEIETSEESEEATVEEDLTQDESADADSSDDADDSSDDSSDDSGDDGSDDSGDDGSDDSGDDG</sequence>
<proteinExistence type="predicted"/>
<organism evidence="1 2">
    <name type="scientific">Rhizobium ruizarguesonis</name>
    <dbReference type="NCBI Taxonomy" id="2081791"/>
    <lineage>
        <taxon>Bacteria</taxon>
        <taxon>Pseudomonadati</taxon>
        <taxon>Pseudomonadota</taxon>
        <taxon>Alphaproteobacteria</taxon>
        <taxon>Hyphomicrobiales</taxon>
        <taxon>Rhizobiaceae</taxon>
        <taxon>Rhizobium/Agrobacterium group</taxon>
        <taxon>Rhizobium</taxon>
    </lineage>
</organism>
<reference evidence="1" key="1">
    <citation type="submission" date="2024-10" db="EMBL/GenBank/DDBJ databases">
        <title>Strain of Rhizobium-related bacteria isolated fromm roots of Vavilovia formosa.</title>
        <authorList>
            <person name="Kimeklis A."/>
            <person name="Afonin A."/>
        </authorList>
    </citation>
    <scope>NUCLEOTIDE SEQUENCE</scope>
    <source>
        <strain evidence="1">Vaf-46</strain>
    </source>
</reference>
<name>A0ACD5EI05_9HYPH</name>
<keyword evidence="1" id="KW-0614">Plasmid</keyword>
<accession>A0ACD5EI05</accession>
<dbReference type="Proteomes" id="UP000078465">
    <property type="component" value="Plasmid unnamed2"/>
</dbReference>
<gene>
    <name evidence="1" type="ORF">A4U53_007765</name>
</gene>
<protein>
    <submittedName>
        <fullName evidence="1">PDZ domain-containing protein</fullName>
    </submittedName>
</protein>
<evidence type="ECO:0000313" key="2">
    <source>
        <dbReference type="Proteomes" id="UP000078465"/>
    </source>
</evidence>
<evidence type="ECO:0000313" key="1">
    <source>
        <dbReference type="EMBL" id="XKM38771.1"/>
    </source>
</evidence>
<geneLocation type="plasmid" evidence="1 2">
    <name>unnamed2</name>
</geneLocation>